<sequence length="22" mass="2461">MLHTSKLRQGSSMPPLFSGMVR</sequence>
<evidence type="ECO:0000256" key="1">
    <source>
        <dbReference type="SAM" id="MobiDB-lite"/>
    </source>
</evidence>
<feature type="region of interest" description="Disordered" evidence="1">
    <location>
        <begin position="1"/>
        <end position="22"/>
    </location>
</feature>
<protein>
    <submittedName>
        <fullName evidence="2">Uncharacterized protein</fullName>
    </submittedName>
</protein>
<name>A0A382FTH8_9ZZZZ</name>
<gene>
    <name evidence="2" type="ORF">METZ01_LOCUS218125</name>
</gene>
<dbReference type="AlphaFoldDB" id="A0A382FTH8"/>
<reference evidence="2" key="1">
    <citation type="submission" date="2018-05" db="EMBL/GenBank/DDBJ databases">
        <authorList>
            <person name="Lanie J.A."/>
            <person name="Ng W.-L."/>
            <person name="Kazmierczak K.M."/>
            <person name="Andrzejewski T.M."/>
            <person name="Davidsen T.M."/>
            <person name="Wayne K.J."/>
            <person name="Tettelin H."/>
            <person name="Glass J.I."/>
            <person name="Rusch D."/>
            <person name="Podicherti R."/>
            <person name="Tsui H.-C.T."/>
            <person name="Winkler M.E."/>
        </authorList>
    </citation>
    <scope>NUCLEOTIDE SEQUENCE</scope>
</reference>
<organism evidence="2">
    <name type="scientific">marine metagenome</name>
    <dbReference type="NCBI Taxonomy" id="408172"/>
    <lineage>
        <taxon>unclassified sequences</taxon>
        <taxon>metagenomes</taxon>
        <taxon>ecological metagenomes</taxon>
    </lineage>
</organism>
<evidence type="ECO:0000313" key="2">
    <source>
        <dbReference type="EMBL" id="SVB65271.1"/>
    </source>
</evidence>
<accession>A0A382FTH8</accession>
<proteinExistence type="predicted"/>
<dbReference type="EMBL" id="UINC01051294">
    <property type="protein sequence ID" value="SVB65271.1"/>
    <property type="molecule type" value="Genomic_DNA"/>
</dbReference>